<dbReference type="InterPro" id="IPR059100">
    <property type="entry name" value="TSP3_bac"/>
</dbReference>
<evidence type="ECO:0000256" key="1">
    <source>
        <dbReference type="ARBA" id="ARBA00004613"/>
    </source>
</evidence>
<dbReference type="Pfam" id="PF13229">
    <property type="entry name" value="Beta_helix"/>
    <property type="match status" value="1"/>
</dbReference>
<evidence type="ECO:0000256" key="6">
    <source>
        <dbReference type="SAM" id="MobiDB-lite"/>
    </source>
</evidence>
<keyword evidence="4" id="KW-0106">Calcium</keyword>
<dbReference type="InterPro" id="IPR011050">
    <property type="entry name" value="Pectin_lyase_fold/virulence"/>
</dbReference>
<evidence type="ECO:0000256" key="2">
    <source>
        <dbReference type="ARBA" id="ARBA00022525"/>
    </source>
</evidence>
<evidence type="ECO:0000313" key="11">
    <source>
        <dbReference type="Proteomes" id="UP000663720"/>
    </source>
</evidence>
<dbReference type="Pfam" id="PF12256">
    <property type="entry name" value="TcdB_toxin_midN"/>
    <property type="match status" value="1"/>
</dbReference>
<dbReference type="Gene3D" id="2.60.220.30">
    <property type="match status" value="1"/>
</dbReference>
<evidence type="ECO:0000256" key="4">
    <source>
        <dbReference type="ARBA" id="ARBA00022837"/>
    </source>
</evidence>
<keyword evidence="2" id="KW-0964">Secreted</keyword>
<dbReference type="InterPro" id="IPR045619">
    <property type="entry name" value="DUF6443"/>
</dbReference>
<organism evidence="10 11">
    <name type="scientific">Desulfonema limicola</name>
    <dbReference type="NCBI Taxonomy" id="45656"/>
    <lineage>
        <taxon>Bacteria</taxon>
        <taxon>Pseudomonadati</taxon>
        <taxon>Thermodesulfobacteriota</taxon>
        <taxon>Desulfobacteria</taxon>
        <taxon>Desulfobacterales</taxon>
        <taxon>Desulfococcaceae</taxon>
        <taxon>Desulfonema</taxon>
    </lineage>
</organism>
<dbReference type="InterPro" id="IPR050708">
    <property type="entry name" value="T6SS_VgrG/RHS"/>
</dbReference>
<dbReference type="Gene3D" id="2.180.10.10">
    <property type="entry name" value="RHS repeat-associated core"/>
    <property type="match status" value="2"/>
</dbReference>
<comment type="subcellular location">
    <subcellularLocation>
        <location evidence="1">Secreted</location>
    </subcellularLocation>
</comment>
<dbReference type="SMART" id="SM00710">
    <property type="entry name" value="PbH1"/>
    <property type="match status" value="3"/>
</dbReference>
<feature type="compositionally biased region" description="Acidic residues" evidence="6">
    <location>
        <begin position="1909"/>
        <end position="1919"/>
    </location>
</feature>
<dbReference type="PANTHER" id="PTHR32305:SF15">
    <property type="entry name" value="PROTEIN RHSA-RELATED"/>
    <property type="match status" value="1"/>
</dbReference>
<dbReference type="KEGG" id="dli:dnl_62280"/>
<feature type="domain" description="DUF6443" evidence="9">
    <location>
        <begin position="1076"/>
        <end position="1146"/>
    </location>
</feature>
<evidence type="ECO:0008006" key="12">
    <source>
        <dbReference type="Google" id="ProtNLM"/>
    </source>
</evidence>
<feature type="region of interest" description="Disordered" evidence="6">
    <location>
        <begin position="1879"/>
        <end position="1982"/>
    </location>
</feature>
<keyword evidence="3" id="KW-0732">Signal</keyword>
<dbReference type="InterPro" id="IPR003284">
    <property type="entry name" value="Sal_SpvB"/>
</dbReference>
<name>A0A975BE18_9BACT</name>
<feature type="domain" description="Insecticide toxin TcdB middle/N-terminal" evidence="7">
    <location>
        <begin position="685"/>
        <end position="811"/>
    </location>
</feature>
<proteinExistence type="predicted"/>
<dbReference type="SUPFAM" id="SSF51126">
    <property type="entry name" value="Pectin lyase-like"/>
    <property type="match status" value="1"/>
</dbReference>
<dbReference type="GO" id="GO:0005576">
    <property type="term" value="C:extracellular region"/>
    <property type="evidence" value="ECO:0007669"/>
    <property type="project" value="UniProtKB-SubCell"/>
</dbReference>
<dbReference type="Pfam" id="PF18884">
    <property type="entry name" value="TSP3_bac"/>
    <property type="match status" value="2"/>
</dbReference>
<dbReference type="InterPro" id="IPR012334">
    <property type="entry name" value="Pectin_lyas_fold"/>
</dbReference>
<evidence type="ECO:0000313" key="10">
    <source>
        <dbReference type="EMBL" id="QTA83812.1"/>
    </source>
</evidence>
<dbReference type="InterPro" id="IPR028994">
    <property type="entry name" value="Integrin_alpha_N"/>
</dbReference>
<gene>
    <name evidence="10" type="ORF">dnl_62280</name>
</gene>
<dbReference type="Pfam" id="PF03534">
    <property type="entry name" value="SpvB"/>
    <property type="match status" value="1"/>
</dbReference>
<evidence type="ECO:0000259" key="7">
    <source>
        <dbReference type="Pfam" id="PF12256"/>
    </source>
</evidence>
<dbReference type="GO" id="GO:0005737">
    <property type="term" value="C:cytoplasm"/>
    <property type="evidence" value="ECO:0007669"/>
    <property type="project" value="InterPro"/>
</dbReference>
<keyword evidence="11" id="KW-1185">Reference proteome</keyword>
<dbReference type="EMBL" id="CP061799">
    <property type="protein sequence ID" value="QTA83812.1"/>
    <property type="molecule type" value="Genomic_DNA"/>
</dbReference>
<dbReference type="Proteomes" id="UP000663720">
    <property type="component" value="Chromosome"/>
</dbReference>
<protein>
    <recommendedName>
        <fullName evidence="12">Insecticide toxin TcdB middle/N-terminal domain-containing protein</fullName>
    </recommendedName>
</protein>
<feature type="compositionally biased region" description="Basic and acidic residues" evidence="6">
    <location>
        <begin position="1920"/>
        <end position="1932"/>
    </location>
</feature>
<dbReference type="SUPFAM" id="SSF69318">
    <property type="entry name" value="Integrin alpha N-terminal domain"/>
    <property type="match status" value="1"/>
</dbReference>
<dbReference type="InterPro" id="IPR006626">
    <property type="entry name" value="PbH1"/>
</dbReference>
<dbReference type="Pfam" id="PF20041">
    <property type="entry name" value="DUF6443"/>
    <property type="match status" value="1"/>
</dbReference>
<accession>A0A975BE18</accession>
<dbReference type="InterPro" id="IPR039448">
    <property type="entry name" value="Beta_helix"/>
</dbReference>
<feature type="compositionally biased region" description="Basic and acidic residues" evidence="6">
    <location>
        <begin position="1891"/>
        <end position="1908"/>
    </location>
</feature>
<keyword evidence="5" id="KW-0843">Virulence</keyword>
<dbReference type="InterPro" id="IPR006530">
    <property type="entry name" value="YD"/>
</dbReference>
<evidence type="ECO:0000256" key="5">
    <source>
        <dbReference type="ARBA" id="ARBA00023026"/>
    </source>
</evidence>
<feature type="domain" description="Right handed beta helix" evidence="8">
    <location>
        <begin position="2077"/>
        <end position="2168"/>
    </location>
</feature>
<evidence type="ECO:0000259" key="9">
    <source>
        <dbReference type="Pfam" id="PF20041"/>
    </source>
</evidence>
<dbReference type="Gene3D" id="2.160.20.10">
    <property type="entry name" value="Single-stranded right-handed beta-helix, Pectin lyase-like"/>
    <property type="match status" value="1"/>
</dbReference>
<dbReference type="NCBIfam" id="TIGR01643">
    <property type="entry name" value="YD_repeat_2x"/>
    <property type="match status" value="1"/>
</dbReference>
<dbReference type="InterPro" id="IPR022045">
    <property type="entry name" value="TcdB_toxin_mid/N"/>
</dbReference>
<dbReference type="PANTHER" id="PTHR32305">
    <property type="match status" value="1"/>
</dbReference>
<sequence length="2420" mass="271561">MEVLMNFFCRIIKCYIVCLLFICFFLSFAWSRDLDPNYKFSGVKAPESPYKNTWSAFQTDKFTGSFGYDFNFEAPPGTNGLTPKITIVYNNQSAKGKADWVGAGWNMPLSYVQRDIEYTRTDTSDDTFDLFLSGSKHDLVYVSSEDRFHTKIESFYKVEWLWGAPNESGRYFNVTAKDGTQYRFGFNTDSEHRVATTDPNMVLPYIWRWSLDRIMDTSGNTILFSYSENTANGEVYLSQIRYNTDERRRIDFILEDRPDKYLIMDQGSEVLQTKRLREVRFFVDSSLARKYVLSYDLNEAQNSSRLKSVRQFGSDGVTALPPVTFDYYPLEKGFSKTSWSTPGKGKYIRKVEDDGDVYYDVSDMNGDGLPDYVKYDEEDSEWEIWMNTGTGFSSDKNKWKASGSIKYIQDVHQETGDPSNTRSTMLDFNRDGYTDLIWANGDNDREFRFVPGTGSGFGSLVKMTLPVKSWIRSVMEVKYSSKGDPKNAPNVEQAFLDINGDGLPDLVKRTKFNEGKYNAWQIWRNTGSGFADFGIWPVYHSTGNAWLEDFERDDQDVEVTTRDMNGDGLVDIISGAKDDWRVYLNTGSHFRQYGNWTPPGLNDDDVIDVEDHDDPEKANDTKRDLVDINGDGLPDIVHAQDDKGKNWYVYFNKGDGFLSKIKWSVPLDTDYIRDVTYDEDGDEKKSAVRRDLMDINGDGLPDIVWRNDSDDDHWAVYLNSSGNADLLSGIRDMLGASISVAYTSSMKFNNTRLPHNYQVVESISTDNGMSGPHKNQSVSYFTYESGLYDFPSREFRGFGKVFETRSDGTKVIHAFHQDEARKGKGFQTETRSADNAIYGRTTSLWTGISKPEGIFFPRLDRTDEFTFDGVAEGPRQISSEFQDYDDYGNIKKEIRYGDLSDSSDDFIEYRDYLYDTEQWIVDRMIHNHITSGDGTALRENWFDFDSRGNLIREEAWLDGGENPVSSFEYDEYGNRIKLKDRNNHIDRTEYDSDFNTFPVKSWNALDQLFIRTFNPFNGQILSETDPNLFTTYFQYDVLGRKNKEIQPYDSPDLPTVEIIYNIDGTAPEYVKTMKREVSGKSGTLDTYQFVDGFGNLIQTASESEDPNYQIIADIYYDSMGRVFKQSNPYIAAASGSYHSPDIGIPSTVHDYDAVGRPVKVTNPDNTFIRRNFDHWKVTEWDENNHFTSYWFDAYQTLVKVQENNEGQTYTTSYFHNPAGELVKIIDHQNNITEIGYNTLGRKIFMNDPDLGTWRYLYDSEGNLVWQKDARGVEVSILYDEIDRKVLVDYPSDPDVRFFHDEKVIGTLSRVENAAGTVSYGHDNRLRKIREEMTMDGHTWITEWTFDASDRITGQKYPDGKEIAFKYNNQGILESIPGIVANLNYNASGLITRKAYANGISTDYEYYPANLRMKSMKTPGVQNLAYTYDNGGNVESISDGIAGTTEKFGYDHLDRLTSAGDSGYTATYSINPIGNISSETMNGKPVTYSYGEGAGPHAVTGKTIPVPVVGSFAINKGSLYATVASVTLDNVSFGSPTHYIASEDPTFSDAAWQAYSKSPVFTLSSGFALKTVYFKIKNADGESEVISDSIEYLLDTDGDSLPDKYDPDDDNDQIPDDWEIEHGMNPIDPLDALEDYDGDALTNMEEYKYGGDLNNPDADGDGWNDYDEVFVYQTSPGNVDTDGDGINDPYDFNPKSLIQYAFSENFGITSHVFDEGGNYRTDLLRIVQDRMGVLGGKVIVSEVILTITVEIGPEGGTVTLPGGMVTIYFPPGAVNETIQVTILRLNEAPTPSEGYQLVGYAYEITAINEAGEPVATFDKQVQLTIGYNTNALGIIDEADLRINYYDEDQEKWIGIDSTVDAENDTVTTWTDHFTKFAIIGMDPNADTDGDGLPDKWEIDNFGDLSHDGTADSDNDGLTDAEEYKYHTDPKKADSDDDGMPDGWEIEHGLNPLEDNSSEDPDNDGYTNLEEYQGDSNPNDPESVPVYCDISVPDDYLTIQEALDAAFAVGGGHVCIDEGLYSENIILKEGVWLKSSKLNPENTIIQGDGKKDSVIINNVKDGGILGITILSANPKKSAAGIVCMGDETPVISNCIIKNNGNGISFGGNSIPIITNNVIAENIEDGIRILGNAQGIIYNNIITNNAGTGINCNGQNKSEIRYNNVWNNGKDYGGCFAGEGALSGDPVFVNPATANYRLMPASPCVDSGKPDITDRNGTRSDMGCYGGNGRALSSNHVTFISPDNMMRITFPSGVNIADFTVNFGIAEDLELPSVPEGTFMAGNAYRITASSGGIPIPDFRKEFIITKTYGQDINCDLYLRLYYLDNTKNQWTELPTTPNSEDFSVSAIADRFGTYAAFVSEIVYDIDCDGDADCDDFCVIQHFQKQPAEMCPSCDIDRDGQITVKDARKFIIIDAKLKRCKCQ</sequence>
<evidence type="ECO:0000256" key="3">
    <source>
        <dbReference type="ARBA" id="ARBA00022729"/>
    </source>
</evidence>
<evidence type="ECO:0000259" key="8">
    <source>
        <dbReference type="Pfam" id="PF13229"/>
    </source>
</evidence>
<reference evidence="10" key="1">
    <citation type="journal article" date="2021" name="Microb. Physiol.">
        <title>Proteogenomic Insights into the Physiology of Marine, Sulfate-Reducing, Filamentous Desulfonema limicola and Desulfonema magnum.</title>
        <authorList>
            <person name="Schnaars V."/>
            <person name="Wohlbrand L."/>
            <person name="Scheve S."/>
            <person name="Hinrichs C."/>
            <person name="Reinhardt R."/>
            <person name="Rabus R."/>
        </authorList>
    </citation>
    <scope>NUCLEOTIDE SEQUENCE</scope>
    <source>
        <strain evidence="10">5ac10</strain>
    </source>
</reference>